<feature type="compositionally biased region" description="Low complexity" evidence="4">
    <location>
        <begin position="278"/>
        <end position="287"/>
    </location>
</feature>
<dbReference type="Pfam" id="PF13927">
    <property type="entry name" value="Ig_3"/>
    <property type="match status" value="1"/>
</dbReference>
<dbReference type="PANTHER" id="PTHR12231">
    <property type="entry name" value="CTX-RELATED TYPE I TRANSMEMBRANE PROTEIN"/>
    <property type="match status" value="1"/>
</dbReference>
<dbReference type="InterPro" id="IPR036179">
    <property type="entry name" value="Ig-like_dom_sf"/>
</dbReference>
<dbReference type="PROSITE" id="PS50835">
    <property type="entry name" value="IG_LIKE"/>
    <property type="match status" value="1"/>
</dbReference>
<dbReference type="SUPFAM" id="SSF48726">
    <property type="entry name" value="Immunoglobulin"/>
    <property type="match status" value="3"/>
</dbReference>
<evidence type="ECO:0000256" key="3">
    <source>
        <dbReference type="ARBA" id="ARBA00023319"/>
    </source>
</evidence>
<evidence type="ECO:0000256" key="2">
    <source>
        <dbReference type="ARBA" id="ARBA00023157"/>
    </source>
</evidence>
<evidence type="ECO:0000256" key="4">
    <source>
        <dbReference type="SAM" id="MobiDB-lite"/>
    </source>
</evidence>
<proteinExistence type="predicted"/>
<dbReference type="OrthoDB" id="10012075at2759"/>
<dbReference type="SMART" id="SM00409">
    <property type="entry name" value="IG"/>
    <property type="match status" value="2"/>
</dbReference>
<accession>A0A5N5T5P8</accession>
<feature type="compositionally biased region" description="Basic and acidic residues" evidence="4">
    <location>
        <begin position="297"/>
        <end position="312"/>
    </location>
</feature>
<feature type="region of interest" description="Disordered" evidence="4">
    <location>
        <begin position="274"/>
        <end position="312"/>
    </location>
</feature>
<evidence type="ECO:0000256" key="1">
    <source>
        <dbReference type="ARBA" id="ARBA00022737"/>
    </source>
</evidence>
<evidence type="ECO:0000313" key="7">
    <source>
        <dbReference type="Proteomes" id="UP000326759"/>
    </source>
</evidence>
<dbReference type="InterPro" id="IPR013783">
    <property type="entry name" value="Ig-like_fold"/>
</dbReference>
<dbReference type="Gene3D" id="2.60.40.10">
    <property type="entry name" value="Immunoglobulins"/>
    <property type="match status" value="3"/>
</dbReference>
<dbReference type="PANTHER" id="PTHR12231:SF253">
    <property type="entry name" value="DPR-INTERACTING PROTEIN ETA, ISOFORM B-RELATED"/>
    <property type="match status" value="1"/>
</dbReference>
<comment type="caution">
    <text evidence="6">The sequence shown here is derived from an EMBL/GenBank/DDBJ whole genome shotgun (WGS) entry which is preliminary data.</text>
</comment>
<dbReference type="InterPro" id="IPR007110">
    <property type="entry name" value="Ig-like_dom"/>
</dbReference>
<protein>
    <submittedName>
        <fullName evidence="6">Lachesin</fullName>
    </submittedName>
</protein>
<dbReference type="InterPro" id="IPR003599">
    <property type="entry name" value="Ig_sub"/>
</dbReference>
<dbReference type="EMBL" id="SEYY01010224">
    <property type="protein sequence ID" value="KAB7501557.1"/>
    <property type="molecule type" value="Genomic_DNA"/>
</dbReference>
<reference evidence="6 7" key="1">
    <citation type="journal article" date="2019" name="PLoS Biol.">
        <title>Sex chromosomes control vertical transmission of feminizing Wolbachia symbionts in an isopod.</title>
        <authorList>
            <person name="Becking T."/>
            <person name="Chebbi M.A."/>
            <person name="Giraud I."/>
            <person name="Moumen B."/>
            <person name="Laverre T."/>
            <person name="Caubet Y."/>
            <person name="Peccoud J."/>
            <person name="Gilbert C."/>
            <person name="Cordaux R."/>
        </authorList>
    </citation>
    <scope>NUCLEOTIDE SEQUENCE [LARGE SCALE GENOMIC DNA]</scope>
    <source>
        <strain evidence="6">ANa2</strain>
        <tissue evidence="6">Whole body excluding digestive tract and cuticle</tissue>
    </source>
</reference>
<dbReference type="GO" id="GO:0043005">
    <property type="term" value="C:neuron projection"/>
    <property type="evidence" value="ECO:0007669"/>
    <property type="project" value="TreeGrafter"/>
</dbReference>
<organism evidence="6 7">
    <name type="scientific">Armadillidium nasatum</name>
    <dbReference type="NCBI Taxonomy" id="96803"/>
    <lineage>
        <taxon>Eukaryota</taxon>
        <taxon>Metazoa</taxon>
        <taxon>Ecdysozoa</taxon>
        <taxon>Arthropoda</taxon>
        <taxon>Crustacea</taxon>
        <taxon>Multicrustacea</taxon>
        <taxon>Malacostraca</taxon>
        <taxon>Eumalacostraca</taxon>
        <taxon>Peracarida</taxon>
        <taxon>Isopoda</taxon>
        <taxon>Oniscidea</taxon>
        <taxon>Crinocheta</taxon>
        <taxon>Armadillidiidae</taxon>
        <taxon>Armadillidium</taxon>
    </lineage>
</organism>
<dbReference type="Proteomes" id="UP000326759">
    <property type="component" value="Unassembled WGS sequence"/>
</dbReference>
<keyword evidence="3" id="KW-0393">Immunoglobulin domain</keyword>
<gene>
    <name evidence="6" type="primary">Lac_0</name>
    <name evidence="6" type="ORF">Anas_00508</name>
</gene>
<keyword evidence="7" id="KW-1185">Reference proteome</keyword>
<evidence type="ECO:0000259" key="5">
    <source>
        <dbReference type="PROSITE" id="PS50835"/>
    </source>
</evidence>
<name>A0A5N5T5P8_9CRUS</name>
<feature type="domain" description="Ig-like" evidence="5">
    <location>
        <begin position="156"/>
        <end position="262"/>
    </location>
</feature>
<evidence type="ECO:0000313" key="6">
    <source>
        <dbReference type="EMBL" id="KAB7501557.1"/>
    </source>
</evidence>
<dbReference type="AlphaFoldDB" id="A0A5N5T5P8"/>
<keyword evidence="2" id="KW-1015">Disulfide bond</keyword>
<dbReference type="InterPro" id="IPR051170">
    <property type="entry name" value="Neural/epithelial_adhesion"/>
</dbReference>
<sequence>MYSSTSIKKKGNVTLITLPMQLKCPNFDTKNEESDRQLPYFIEPIPNKTVVVGRDVAWIFVETQTILTIHHTIITKNPRFSLARHDHKHWYLQISDVKPSDRGLYMCQVNSDPMMSQVGFLDVQVKVSDSEVLHIPKVSRLHMGAYLCIASNNVPPSVSKRITLKVQFAPVLWIPNQLVGVSQGMDITLECHTEAFPRSINYWTDNRGLMILSKDDRFDSIVAENGYKSYMRLKIKGVTKADYGTFGCTAKNSFGESNGTIKVYELPRELLINAPYPDGNENSSNEDNGSKRKRKKNDMNGRSREQKKLGEKIDEDFSSMKDLINGSVSTMTPDGVINFDVQRLYKKNRGRKQNKPKMHGGDFMQVEMPMPPSGKPREGGTFSLDLYGILRWHSCKSFDTCWVFVGRCVTEKIII</sequence>
<keyword evidence="1" id="KW-0677">Repeat</keyword>